<gene>
    <name evidence="2" type="ORF">GBK04_07100</name>
</gene>
<dbReference type="RefSeq" id="WP_152758135.1">
    <property type="nucleotide sequence ID" value="NZ_WHLY01000002.1"/>
</dbReference>
<proteinExistence type="predicted"/>
<keyword evidence="2" id="KW-0808">Transferase</keyword>
<feature type="domain" description="HipA-like kinase" evidence="1">
    <location>
        <begin position="18"/>
        <end position="232"/>
    </location>
</feature>
<keyword evidence="3" id="KW-1185">Reference proteome</keyword>
<dbReference type="Proteomes" id="UP000479293">
    <property type="component" value="Unassembled WGS sequence"/>
</dbReference>
<name>A0A7C9FYT3_9BACT</name>
<evidence type="ECO:0000259" key="1">
    <source>
        <dbReference type="Pfam" id="PF20613"/>
    </source>
</evidence>
<dbReference type="EMBL" id="WHLY01000002">
    <property type="protein sequence ID" value="MPR33128.1"/>
    <property type="molecule type" value="Genomic_DNA"/>
</dbReference>
<protein>
    <submittedName>
        <fullName evidence="2">Aminotransferase class I and II</fullName>
    </submittedName>
</protein>
<keyword evidence="2" id="KW-0032">Aminotransferase</keyword>
<dbReference type="GO" id="GO:0008483">
    <property type="term" value="F:transaminase activity"/>
    <property type="evidence" value="ECO:0007669"/>
    <property type="project" value="UniProtKB-KW"/>
</dbReference>
<evidence type="ECO:0000313" key="2">
    <source>
        <dbReference type="EMBL" id="MPR33128.1"/>
    </source>
</evidence>
<evidence type="ECO:0000313" key="3">
    <source>
        <dbReference type="Proteomes" id="UP000479293"/>
    </source>
</evidence>
<comment type="caution">
    <text evidence="2">The sequence shown here is derived from an EMBL/GenBank/DDBJ whole genome shotgun (WGS) entry which is preliminary data.</text>
</comment>
<sequence>MINSNPELRTVQVTRYVTPLREGGSLPALTEADDGFLYVLKFRGAGQGVKALIAELIGGELARLLGLRVPEIVFAQLDEAFGRTEPDEEIQDLLRFSTGLNLAMHYLSGALTFDPLVTSVDARLASQIVWLDCLLMNVDRTPRNTNMLMWHRELWLIDHGASLYFHHSGQDWTEQAKRPFVQIKDHVLLPYASELETVDTQGKEILTKERIQGIVALIPDDWLADESSDDSPEVRRQRYAQFLTDRIAHSEIFIKEAQLARAALV</sequence>
<dbReference type="InterPro" id="IPR046748">
    <property type="entry name" value="HipA_2"/>
</dbReference>
<organism evidence="2 3">
    <name type="scientific">Salmonirosea aquatica</name>
    <dbReference type="NCBI Taxonomy" id="2654236"/>
    <lineage>
        <taxon>Bacteria</taxon>
        <taxon>Pseudomonadati</taxon>
        <taxon>Bacteroidota</taxon>
        <taxon>Cytophagia</taxon>
        <taxon>Cytophagales</taxon>
        <taxon>Spirosomataceae</taxon>
        <taxon>Salmonirosea</taxon>
    </lineage>
</organism>
<accession>A0A7C9FYT3</accession>
<reference evidence="2 3" key="1">
    <citation type="submission" date="2019-10" db="EMBL/GenBank/DDBJ databases">
        <title>Draft Genome Sequence of Cytophagaceae sp. SJW1-29.</title>
        <authorList>
            <person name="Choi A."/>
        </authorList>
    </citation>
    <scope>NUCLEOTIDE SEQUENCE [LARGE SCALE GENOMIC DNA]</scope>
    <source>
        <strain evidence="2 3">SJW1-29</strain>
    </source>
</reference>
<dbReference type="Pfam" id="PF20613">
    <property type="entry name" value="HipA_2"/>
    <property type="match status" value="1"/>
</dbReference>
<dbReference type="AlphaFoldDB" id="A0A7C9FYT3"/>